<feature type="domain" description="C-terminal of Roc COR-B" evidence="4">
    <location>
        <begin position="354"/>
        <end position="498"/>
    </location>
</feature>
<reference evidence="6" key="1">
    <citation type="submission" date="2019-02" db="EMBL/GenBank/DDBJ databases">
        <authorList>
            <person name="Gruber-Vodicka R. H."/>
            <person name="Seah K. B. B."/>
        </authorList>
    </citation>
    <scope>NUCLEOTIDE SEQUENCE</scope>
    <source>
        <strain evidence="5">BECK_BZ197</strain>
        <strain evidence="7">BECK_BZ198</strain>
        <strain evidence="6">BECK_BZ199</strain>
    </source>
</reference>
<dbReference type="EMBL" id="CAADGH010000058">
    <property type="protein sequence ID" value="VFK76470.1"/>
    <property type="molecule type" value="Genomic_DNA"/>
</dbReference>
<dbReference type="AlphaFoldDB" id="A0A450XX66"/>
<dbReference type="Pfam" id="PF25497">
    <property type="entry name" value="COR-B"/>
    <property type="match status" value="1"/>
</dbReference>
<dbReference type="SUPFAM" id="SSF52540">
    <property type="entry name" value="P-loop containing nucleoside triphosphate hydrolases"/>
    <property type="match status" value="1"/>
</dbReference>
<keyword evidence="1" id="KW-0677">Repeat</keyword>
<dbReference type="Gene3D" id="3.30.310.200">
    <property type="match status" value="1"/>
</dbReference>
<evidence type="ECO:0000256" key="1">
    <source>
        <dbReference type="ARBA" id="ARBA00022737"/>
    </source>
</evidence>
<feature type="transmembrane region" description="Helical" evidence="2">
    <location>
        <begin position="559"/>
        <end position="581"/>
    </location>
</feature>
<organism evidence="6">
    <name type="scientific">Candidatus Kentrum sp. MB</name>
    <dbReference type="NCBI Taxonomy" id="2138164"/>
    <lineage>
        <taxon>Bacteria</taxon>
        <taxon>Pseudomonadati</taxon>
        <taxon>Pseudomonadota</taxon>
        <taxon>Gammaproteobacteria</taxon>
        <taxon>Candidatus Kentrum</taxon>
    </lineage>
</organism>
<evidence type="ECO:0000259" key="4">
    <source>
        <dbReference type="Pfam" id="PF25497"/>
    </source>
</evidence>
<dbReference type="InterPro" id="IPR032171">
    <property type="entry name" value="COR-A"/>
</dbReference>
<dbReference type="Gene3D" id="3.40.50.300">
    <property type="entry name" value="P-loop containing nucleotide triphosphate hydrolases"/>
    <property type="match status" value="1"/>
</dbReference>
<dbReference type="EMBL" id="CAADFO010000053">
    <property type="protein sequence ID" value="VFK29757.1"/>
    <property type="molecule type" value="Genomic_DNA"/>
</dbReference>
<accession>A0A450XX66</accession>
<dbReference type="InterPro" id="IPR057263">
    <property type="entry name" value="COR-B"/>
</dbReference>
<sequence>MAGGTLAENTKWMRVIFIGNRHAVVPLIRALVRENVWADAARIRRGIEVTRWPVDANLTAYLWNFDDEIIANGIYRFFLRPHCVYVWVIDAATANTSLSPKPEDWLEYASGLEADTPILLVGNEWDQATRADMHRRLCEVYPIIHHFDFCPLSSQHDSRFIPELAGFRETLTARLCELDKTQPPLSQGQLAVIEAMHHTVHQDAFLARDAFTELCNQQGIGGREREAFLEQLDRLGKVIYLPDLYRLHDFGYYLLNPRWLVQGVRHVFSLNALRYQRERGLLSWDGLREVIGDREIIDEKGNTLRYPNEKLGFLLGAMEMFRLCYPFADARESKWLVPGLLPNDQPEASSFERNTLRLDFRFQVFVPRDVLNRFIVEHYADIYRQRVWRRGVHLRGETWGTDALVWVDHQEKMLSLEVVGPHVDPYFSALYSSILKIMDKMSESKCERLLHLHQDVSVQDDSMRQDARTDFDDVLMQRAAGHPEYICKFGHYEFHKLLHSMPASLRGSSDKSSSDQESKADCSLLMAFIGIVLAGASFLTGVFDPDTSFPLWGEKTIKISMIVALAAAILIWKPVSCYVRLKYRTKPRQKSL</sequence>
<evidence type="ECO:0000256" key="2">
    <source>
        <dbReference type="SAM" id="Phobius"/>
    </source>
</evidence>
<proteinExistence type="predicted"/>
<dbReference type="EMBL" id="CAADFQ010000055">
    <property type="protein sequence ID" value="VFK33863.1"/>
    <property type="molecule type" value="Genomic_DNA"/>
</dbReference>
<name>A0A450XX66_9GAMM</name>
<feature type="domain" description="COR" evidence="3">
    <location>
        <begin position="191"/>
        <end position="341"/>
    </location>
</feature>
<dbReference type="InterPro" id="IPR027417">
    <property type="entry name" value="P-loop_NTPase"/>
</dbReference>
<feature type="transmembrane region" description="Helical" evidence="2">
    <location>
        <begin position="522"/>
        <end position="539"/>
    </location>
</feature>
<evidence type="ECO:0000313" key="5">
    <source>
        <dbReference type="EMBL" id="VFK29757.1"/>
    </source>
</evidence>
<dbReference type="Pfam" id="PF16095">
    <property type="entry name" value="COR-A"/>
    <property type="match status" value="1"/>
</dbReference>
<gene>
    <name evidence="5" type="ORF">BECKMB1821G_GA0114241_10538</name>
    <name evidence="7" type="ORF">BECKMB1821H_GA0114242_10588</name>
    <name evidence="6" type="ORF">BECKMB1821I_GA0114274_10558</name>
</gene>
<evidence type="ECO:0000259" key="3">
    <source>
        <dbReference type="Pfam" id="PF16095"/>
    </source>
</evidence>
<keyword evidence="2" id="KW-0812">Transmembrane</keyword>
<keyword evidence="2" id="KW-0472">Membrane</keyword>
<protein>
    <submittedName>
        <fullName evidence="6">C-terminal of Roc, COR, domain</fullName>
    </submittedName>
</protein>
<dbReference type="Gene3D" id="1.10.10.2200">
    <property type="match status" value="1"/>
</dbReference>
<evidence type="ECO:0000313" key="6">
    <source>
        <dbReference type="EMBL" id="VFK33863.1"/>
    </source>
</evidence>
<keyword evidence="2" id="KW-1133">Transmembrane helix</keyword>
<evidence type="ECO:0000313" key="7">
    <source>
        <dbReference type="EMBL" id="VFK76470.1"/>
    </source>
</evidence>